<dbReference type="AlphaFoldDB" id="A0A2R6NX43"/>
<dbReference type="InterPro" id="IPR036322">
    <property type="entry name" value="WD40_repeat_dom_sf"/>
</dbReference>
<evidence type="ECO:0000256" key="1">
    <source>
        <dbReference type="SAM" id="MobiDB-lite"/>
    </source>
</evidence>
<dbReference type="OrthoDB" id="7668193at2759"/>
<dbReference type="STRING" id="98765.A0A2R6NX43"/>
<keyword evidence="3" id="KW-1185">Reference proteome</keyword>
<comment type="caution">
    <text evidence="2">The sequence shown here is derived from an EMBL/GenBank/DDBJ whole genome shotgun (WGS) entry which is preliminary data.</text>
</comment>
<feature type="region of interest" description="Disordered" evidence="1">
    <location>
        <begin position="74"/>
        <end position="94"/>
    </location>
</feature>
<feature type="compositionally biased region" description="Polar residues" evidence="1">
    <location>
        <begin position="74"/>
        <end position="83"/>
    </location>
</feature>
<accession>A0A2R6NX43</accession>
<dbReference type="InterPro" id="IPR015943">
    <property type="entry name" value="WD40/YVTN_repeat-like_dom_sf"/>
</dbReference>
<evidence type="ECO:0000313" key="3">
    <source>
        <dbReference type="Proteomes" id="UP000186601"/>
    </source>
</evidence>
<dbReference type="SUPFAM" id="SSF50978">
    <property type="entry name" value="WD40 repeat-like"/>
    <property type="match status" value="1"/>
</dbReference>
<dbReference type="Gene3D" id="2.130.10.10">
    <property type="entry name" value="YVTN repeat-like/Quinoprotein amine dehydrogenase"/>
    <property type="match status" value="1"/>
</dbReference>
<sequence>MTLPSPSAPTHLLRYHLAAVNALHLSEDNERLCSGDASGTVIVTSTRSLRPLARWKAHEEGLLGVEEWEDMVETTNYTSGNSHRSLRRKSETQR</sequence>
<evidence type="ECO:0000313" key="2">
    <source>
        <dbReference type="EMBL" id="PSR78991.1"/>
    </source>
</evidence>
<protein>
    <submittedName>
        <fullName evidence="2">Uncharacterized protein</fullName>
    </submittedName>
</protein>
<dbReference type="EMBL" id="MLYV02000712">
    <property type="protein sequence ID" value="PSR78991.1"/>
    <property type="molecule type" value="Genomic_DNA"/>
</dbReference>
<proteinExistence type="predicted"/>
<dbReference type="Proteomes" id="UP000186601">
    <property type="component" value="Unassembled WGS sequence"/>
</dbReference>
<name>A0A2R6NX43_9APHY</name>
<reference evidence="2 3" key="1">
    <citation type="submission" date="2018-02" db="EMBL/GenBank/DDBJ databases">
        <title>Genome sequence of the basidiomycete white-rot fungus Phlebia centrifuga.</title>
        <authorList>
            <person name="Granchi Z."/>
            <person name="Peng M."/>
            <person name="de Vries R.P."/>
            <person name="Hilden K."/>
            <person name="Makela M.R."/>
            <person name="Grigoriev I."/>
            <person name="Riley R."/>
        </authorList>
    </citation>
    <scope>NUCLEOTIDE SEQUENCE [LARGE SCALE GENOMIC DNA]</scope>
    <source>
        <strain evidence="2 3">FBCC195</strain>
    </source>
</reference>
<organism evidence="2 3">
    <name type="scientific">Hermanssonia centrifuga</name>
    <dbReference type="NCBI Taxonomy" id="98765"/>
    <lineage>
        <taxon>Eukaryota</taxon>
        <taxon>Fungi</taxon>
        <taxon>Dikarya</taxon>
        <taxon>Basidiomycota</taxon>
        <taxon>Agaricomycotina</taxon>
        <taxon>Agaricomycetes</taxon>
        <taxon>Polyporales</taxon>
        <taxon>Meruliaceae</taxon>
        <taxon>Hermanssonia</taxon>
    </lineage>
</organism>
<gene>
    <name evidence="2" type="ORF">PHLCEN_2v7178</name>
</gene>